<evidence type="ECO:0000256" key="1">
    <source>
        <dbReference type="SAM" id="SignalP"/>
    </source>
</evidence>
<sequence length="331" mass="34963">MSIKSDKDALALRSQKLRALLRISIATVAALASISSANATESALGRPVAGMSVLSGIGIVPPEPVTIVSIEQIYIDGSIGGNRQVPIAGKASLGVDAQIAFTLASVLRVWGGAGGWDFASGITVPYVWTEVNASFAAGRVGTSSSDRASNLFDLYFTPIVAGYHFSQTAHISLSFNFWAPTGRYDPGALANASLNNWTFVPQVAFTKFVPKYGLEFDVVGNLQFYTKNTATNYQNAPLFTLDALALKKFPNGLGMGLVLGTVQQLGNDSGPVADKLNGFVGHDFSMGPIVTYDTKIEGKPLSASLRWVPSIVSVNRLKSTTSVMATATIAF</sequence>
<keyword evidence="1" id="KW-0732">Signal</keyword>
<dbReference type="AlphaFoldDB" id="A0A158GEI8"/>
<gene>
    <name evidence="2" type="ORF">AWB64_02704</name>
</gene>
<dbReference type="EMBL" id="FCOC02000006">
    <property type="protein sequence ID" value="SAL30535.1"/>
    <property type="molecule type" value="Genomic_DNA"/>
</dbReference>
<evidence type="ECO:0000313" key="2">
    <source>
        <dbReference type="EMBL" id="SAL30535.1"/>
    </source>
</evidence>
<proteinExistence type="predicted"/>
<reference evidence="2 3" key="1">
    <citation type="submission" date="2016-01" db="EMBL/GenBank/DDBJ databases">
        <authorList>
            <person name="Oliw E.H."/>
        </authorList>
    </citation>
    <scope>NUCLEOTIDE SEQUENCE [LARGE SCALE GENOMIC DNA]</scope>
    <source>
        <strain evidence="2">LMG 22029</strain>
    </source>
</reference>
<evidence type="ECO:0000313" key="3">
    <source>
        <dbReference type="Proteomes" id="UP000054893"/>
    </source>
</evidence>
<dbReference type="Pfam" id="PF13557">
    <property type="entry name" value="Phenol_MetA_deg"/>
    <property type="match status" value="1"/>
</dbReference>
<accession>A0A158GEI8</accession>
<name>A0A158GEI8_CABSO</name>
<organism evidence="2 3">
    <name type="scientific">Caballeronia sordidicola</name>
    <name type="common">Burkholderia sordidicola</name>
    <dbReference type="NCBI Taxonomy" id="196367"/>
    <lineage>
        <taxon>Bacteria</taxon>
        <taxon>Pseudomonadati</taxon>
        <taxon>Pseudomonadota</taxon>
        <taxon>Betaproteobacteria</taxon>
        <taxon>Burkholderiales</taxon>
        <taxon>Burkholderiaceae</taxon>
        <taxon>Caballeronia</taxon>
    </lineage>
</organism>
<feature type="signal peptide" evidence="1">
    <location>
        <begin position="1"/>
        <end position="39"/>
    </location>
</feature>
<protein>
    <submittedName>
        <fullName evidence="2">Meta-pathway phenol degradation-like protein</fullName>
    </submittedName>
</protein>
<dbReference type="Proteomes" id="UP000054893">
    <property type="component" value="Unassembled WGS sequence"/>
</dbReference>
<dbReference type="RefSeq" id="WP_082850475.1">
    <property type="nucleotide sequence ID" value="NZ_FCOC02000006.1"/>
</dbReference>
<feature type="chain" id="PRO_5007810392" evidence="1">
    <location>
        <begin position="40"/>
        <end position="331"/>
    </location>
</feature>
<dbReference type="OrthoDB" id="8639774at2"/>
<dbReference type="InterPro" id="IPR025737">
    <property type="entry name" value="FApF"/>
</dbReference>